<dbReference type="EMBL" id="JAZGQO010000010">
    <property type="protein sequence ID" value="KAK6175792.1"/>
    <property type="molecule type" value="Genomic_DNA"/>
</dbReference>
<feature type="compositionally biased region" description="Basic and acidic residues" evidence="1">
    <location>
        <begin position="70"/>
        <end position="80"/>
    </location>
</feature>
<evidence type="ECO:0000313" key="2">
    <source>
        <dbReference type="EMBL" id="KAK6175792.1"/>
    </source>
</evidence>
<organism evidence="2 3">
    <name type="scientific">Patella caerulea</name>
    <name type="common">Rayed Mediterranean limpet</name>
    <dbReference type="NCBI Taxonomy" id="87958"/>
    <lineage>
        <taxon>Eukaryota</taxon>
        <taxon>Metazoa</taxon>
        <taxon>Spiralia</taxon>
        <taxon>Lophotrochozoa</taxon>
        <taxon>Mollusca</taxon>
        <taxon>Gastropoda</taxon>
        <taxon>Patellogastropoda</taxon>
        <taxon>Patelloidea</taxon>
        <taxon>Patellidae</taxon>
        <taxon>Patella</taxon>
    </lineage>
</organism>
<reference evidence="2 3" key="1">
    <citation type="submission" date="2024-01" db="EMBL/GenBank/DDBJ databases">
        <title>The genome of the rayed Mediterranean limpet Patella caerulea (Linnaeus, 1758).</title>
        <authorList>
            <person name="Anh-Thu Weber A."/>
            <person name="Halstead-Nussloch G."/>
        </authorList>
    </citation>
    <scope>NUCLEOTIDE SEQUENCE [LARGE SCALE GENOMIC DNA]</scope>
    <source>
        <strain evidence="2">AATW-2023a</strain>
        <tissue evidence="2">Whole specimen</tissue>
    </source>
</reference>
<dbReference type="AlphaFoldDB" id="A0AAN8JDZ9"/>
<feature type="compositionally biased region" description="Polar residues" evidence="1">
    <location>
        <begin position="86"/>
        <end position="96"/>
    </location>
</feature>
<feature type="region of interest" description="Disordered" evidence="1">
    <location>
        <begin position="67"/>
        <end position="96"/>
    </location>
</feature>
<comment type="caution">
    <text evidence="2">The sequence shown here is derived from an EMBL/GenBank/DDBJ whole genome shotgun (WGS) entry which is preliminary data.</text>
</comment>
<name>A0AAN8JDZ9_PATCE</name>
<keyword evidence="3" id="KW-1185">Reference proteome</keyword>
<proteinExistence type="predicted"/>
<dbReference type="Proteomes" id="UP001347796">
    <property type="component" value="Unassembled WGS sequence"/>
</dbReference>
<evidence type="ECO:0000313" key="3">
    <source>
        <dbReference type="Proteomes" id="UP001347796"/>
    </source>
</evidence>
<evidence type="ECO:0000256" key="1">
    <source>
        <dbReference type="SAM" id="MobiDB-lite"/>
    </source>
</evidence>
<gene>
    <name evidence="2" type="ORF">SNE40_014182</name>
</gene>
<sequence>MTLFKAKQANSDPQLALLNLRLTPLTQNIPSPGEISMGRKLRTNFNVPCRQQPNRFNETIREQLQTMKQTQKEYHDRSCKDLQPLYTRSTSTRAKL</sequence>
<protein>
    <submittedName>
        <fullName evidence="2">Uncharacterized protein</fullName>
    </submittedName>
</protein>
<accession>A0AAN8JDZ9</accession>